<accession>A0A1M6G553</accession>
<name>A0A1M6G553_9FLAO</name>
<gene>
    <name evidence="1" type="ORF">SAMN04488096_107143</name>
</gene>
<evidence type="ECO:0000313" key="2">
    <source>
        <dbReference type="Proteomes" id="UP000184225"/>
    </source>
</evidence>
<dbReference type="PROSITE" id="PS51257">
    <property type="entry name" value="PROKAR_LIPOPROTEIN"/>
    <property type="match status" value="1"/>
</dbReference>
<dbReference type="Proteomes" id="UP000184225">
    <property type="component" value="Unassembled WGS sequence"/>
</dbReference>
<evidence type="ECO:0000313" key="1">
    <source>
        <dbReference type="EMBL" id="SHJ05118.1"/>
    </source>
</evidence>
<dbReference type="STRING" id="579105.SAMN04488096_107143"/>
<dbReference type="AlphaFoldDB" id="A0A1M6G553"/>
<keyword evidence="2" id="KW-1185">Reference proteome</keyword>
<organism evidence="1 2">
    <name type="scientific">Mesonia phycicola</name>
    <dbReference type="NCBI Taxonomy" id="579105"/>
    <lineage>
        <taxon>Bacteria</taxon>
        <taxon>Pseudomonadati</taxon>
        <taxon>Bacteroidota</taxon>
        <taxon>Flavobacteriia</taxon>
        <taxon>Flavobacteriales</taxon>
        <taxon>Flavobacteriaceae</taxon>
        <taxon>Mesonia</taxon>
    </lineage>
</organism>
<dbReference type="EMBL" id="FQYY01000007">
    <property type="protein sequence ID" value="SHJ05118.1"/>
    <property type="molecule type" value="Genomic_DNA"/>
</dbReference>
<reference evidence="1 2" key="1">
    <citation type="submission" date="2016-11" db="EMBL/GenBank/DDBJ databases">
        <authorList>
            <person name="Jaros S."/>
            <person name="Januszkiewicz K."/>
            <person name="Wedrychowicz H."/>
        </authorList>
    </citation>
    <scope>NUCLEOTIDE SEQUENCE [LARGE SCALE GENOMIC DNA]</scope>
    <source>
        <strain evidence="1 2">DSM 21425</strain>
    </source>
</reference>
<proteinExistence type="predicted"/>
<sequence>MLRSITAMFIAVIFYSCQSVFRLYTGVKNKIVIYQTNEERQAYYASFISAVNEANVKVYTLKDKELDSIIGTINTLAKNMPLMYLKNTETQSLYRLSCYEDITYDIENIINDKYSWDYLDKDSISNQYLNQQKYINKNFEVSFDNESKQDSVAKWDVLYVGGSFLGKKLRKRSLPAFKIEGLRNVSIVDLSVNKNTSSE</sequence>
<protein>
    <recommendedName>
        <fullName evidence="3">Lipoprotein</fullName>
    </recommendedName>
</protein>
<evidence type="ECO:0008006" key="3">
    <source>
        <dbReference type="Google" id="ProtNLM"/>
    </source>
</evidence>